<dbReference type="AlphaFoldDB" id="A0A6A5XG90"/>
<dbReference type="RefSeq" id="XP_033380186.1">
    <property type="nucleotide sequence ID" value="XM_033522535.1"/>
</dbReference>
<reference evidence="2" key="1">
    <citation type="journal article" date="2020" name="Stud. Mycol.">
        <title>101 Dothideomycetes genomes: a test case for predicting lifestyles and emergence of pathogens.</title>
        <authorList>
            <person name="Haridas S."/>
            <person name="Albert R."/>
            <person name="Binder M."/>
            <person name="Bloem J."/>
            <person name="Labutti K."/>
            <person name="Salamov A."/>
            <person name="Andreopoulos B."/>
            <person name="Baker S."/>
            <person name="Barry K."/>
            <person name="Bills G."/>
            <person name="Bluhm B."/>
            <person name="Cannon C."/>
            <person name="Castanera R."/>
            <person name="Culley D."/>
            <person name="Daum C."/>
            <person name="Ezra D."/>
            <person name="Gonzalez J."/>
            <person name="Henrissat B."/>
            <person name="Kuo A."/>
            <person name="Liang C."/>
            <person name="Lipzen A."/>
            <person name="Lutzoni F."/>
            <person name="Magnuson J."/>
            <person name="Mondo S."/>
            <person name="Nolan M."/>
            <person name="Ohm R."/>
            <person name="Pangilinan J."/>
            <person name="Park H.-J."/>
            <person name="Ramirez L."/>
            <person name="Alfaro M."/>
            <person name="Sun H."/>
            <person name="Tritt A."/>
            <person name="Yoshinaga Y."/>
            <person name="Zwiers L.-H."/>
            <person name="Turgeon B."/>
            <person name="Goodwin S."/>
            <person name="Spatafora J."/>
            <person name="Crous P."/>
            <person name="Grigoriev I."/>
        </authorList>
    </citation>
    <scope>NUCLEOTIDE SEQUENCE</scope>
    <source>
        <strain evidence="2">CBS 175.79</strain>
    </source>
</reference>
<evidence type="ECO:0000313" key="3">
    <source>
        <dbReference type="Proteomes" id="UP000799778"/>
    </source>
</evidence>
<name>A0A6A5XG90_9PLEO</name>
<organism evidence="2 3">
    <name type="scientific">Aaosphaeria arxii CBS 175.79</name>
    <dbReference type="NCBI Taxonomy" id="1450172"/>
    <lineage>
        <taxon>Eukaryota</taxon>
        <taxon>Fungi</taxon>
        <taxon>Dikarya</taxon>
        <taxon>Ascomycota</taxon>
        <taxon>Pezizomycotina</taxon>
        <taxon>Dothideomycetes</taxon>
        <taxon>Pleosporomycetidae</taxon>
        <taxon>Pleosporales</taxon>
        <taxon>Pleosporales incertae sedis</taxon>
        <taxon>Aaosphaeria</taxon>
    </lineage>
</organism>
<dbReference type="Proteomes" id="UP000799778">
    <property type="component" value="Unassembled WGS sequence"/>
</dbReference>
<evidence type="ECO:0000256" key="1">
    <source>
        <dbReference type="SAM" id="MobiDB-lite"/>
    </source>
</evidence>
<keyword evidence="3" id="KW-1185">Reference proteome</keyword>
<gene>
    <name evidence="2" type="ORF">BU24DRAFT_264542</name>
</gene>
<accession>A0A6A5XG90</accession>
<feature type="region of interest" description="Disordered" evidence="1">
    <location>
        <begin position="48"/>
        <end position="80"/>
    </location>
</feature>
<dbReference type="EMBL" id="ML978073">
    <property type="protein sequence ID" value="KAF2011847.1"/>
    <property type="molecule type" value="Genomic_DNA"/>
</dbReference>
<proteinExistence type="predicted"/>
<dbReference type="GeneID" id="54279932"/>
<evidence type="ECO:0000313" key="2">
    <source>
        <dbReference type="EMBL" id="KAF2011847.1"/>
    </source>
</evidence>
<feature type="compositionally biased region" description="Basic residues" evidence="1">
    <location>
        <begin position="54"/>
        <end position="69"/>
    </location>
</feature>
<protein>
    <submittedName>
        <fullName evidence="2">Uncharacterized protein</fullName>
    </submittedName>
</protein>
<sequence>MIVTQSYIIPSASFINAIHFSHQAGLRRFRIYSMTFSRCRTPKSASYHVITPHTPRHSASRLHPIRHRQPPLPHPLNSTTFTFQVPEMSKYERTPQI</sequence>